<evidence type="ECO:0000313" key="3">
    <source>
        <dbReference type="Proteomes" id="UP001610335"/>
    </source>
</evidence>
<comment type="caution">
    <text evidence="2">The sequence shown here is derived from an EMBL/GenBank/DDBJ whole genome shotgun (WGS) entry which is preliminary data.</text>
</comment>
<organism evidence="2 3">
    <name type="scientific">Aspergillus cavernicola</name>
    <dbReference type="NCBI Taxonomy" id="176166"/>
    <lineage>
        <taxon>Eukaryota</taxon>
        <taxon>Fungi</taxon>
        <taxon>Dikarya</taxon>
        <taxon>Ascomycota</taxon>
        <taxon>Pezizomycotina</taxon>
        <taxon>Eurotiomycetes</taxon>
        <taxon>Eurotiomycetidae</taxon>
        <taxon>Eurotiales</taxon>
        <taxon>Aspergillaceae</taxon>
        <taxon>Aspergillus</taxon>
        <taxon>Aspergillus subgen. Nidulantes</taxon>
    </lineage>
</organism>
<gene>
    <name evidence="2" type="ORF">BDW59DRAFT_166912</name>
</gene>
<dbReference type="Proteomes" id="UP001610335">
    <property type="component" value="Unassembled WGS sequence"/>
</dbReference>
<accession>A0ABR4HHV2</accession>
<keyword evidence="3" id="KW-1185">Reference proteome</keyword>
<sequence length="222" mass="24480">MADSQRKSLGRDAVAEGAARNPPHKRTPPKLRQKLPSEAKPESSKNAQDDRPPQDEAYLEADEGYLEADEGVPSNEPPSNAEDAREYSPETQSTEEADLPAPEPQETRRLRPRRTIELDRERDAPPEVWRRGNQQASEQQLVQLDDVGNTLDQAEGLVRDVGTKAVGTVGRTAGQAVGALGTQSGEENKGKEEQLRLRLDLNLDIEVQLKAKIHGDLTLQLL</sequence>
<feature type="region of interest" description="Disordered" evidence="1">
    <location>
        <begin position="1"/>
        <end position="137"/>
    </location>
</feature>
<feature type="compositionally biased region" description="Basic and acidic residues" evidence="1">
    <location>
        <begin position="105"/>
        <end position="130"/>
    </location>
</feature>
<name>A0ABR4HHV2_9EURO</name>
<dbReference type="PANTHER" id="PTHR35587:SF4">
    <property type="match status" value="1"/>
</dbReference>
<dbReference type="PANTHER" id="PTHR35587">
    <property type="entry name" value="EXPRESSED PROTEIN"/>
    <property type="match status" value="1"/>
</dbReference>
<dbReference type="EMBL" id="JBFXLS010000116">
    <property type="protein sequence ID" value="KAL2815058.1"/>
    <property type="molecule type" value="Genomic_DNA"/>
</dbReference>
<proteinExistence type="predicted"/>
<evidence type="ECO:0000256" key="1">
    <source>
        <dbReference type="SAM" id="MobiDB-lite"/>
    </source>
</evidence>
<feature type="compositionally biased region" description="Acidic residues" evidence="1">
    <location>
        <begin position="57"/>
        <end position="70"/>
    </location>
</feature>
<protein>
    <submittedName>
        <fullName evidence="2">Uncharacterized protein</fullName>
    </submittedName>
</protein>
<feature type="compositionally biased region" description="Basic residues" evidence="1">
    <location>
        <begin position="22"/>
        <end position="33"/>
    </location>
</feature>
<feature type="compositionally biased region" description="Basic and acidic residues" evidence="1">
    <location>
        <begin position="1"/>
        <end position="14"/>
    </location>
</feature>
<evidence type="ECO:0000313" key="2">
    <source>
        <dbReference type="EMBL" id="KAL2815058.1"/>
    </source>
</evidence>
<reference evidence="2 3" key="1">
    <citation type="submission" date="2024-07" db="EMBL/GenBank/DDBJ databases">
        <title>Section-level genome sequencing and comparative genomics of Aspergillus sections Usti and Cavernicolus.</title>
        <authorList>
            <consortium name="Lawrence Berkeley National Laboratory"/>
            <person name="Nybo J.L."/>
            <person name="Vesth T.C."/>
            <person name="Theobald S."/>
            <person name="Frisvad J.C."/>
            <person name="Larsen T.O."/>
            <person name="Kjaerboelling I."/>
            <person name="Rothschild-Mancinelli K."/>
            <person name="Lyhne E.K."/>
            <person name="Kogle M.E."/>
            <person name="Barry K."/>
            <person name="Clum A."/>
            <person name="Na H."/>
            <person name="Ledsgaard L."/>
            <person name="Lin J."/>
            <person name="Lipzen A."/>
            <person name="Kuo A."/>
            <person name="Riley R."/>
            <person name="Mondo S."/>
            <person name="LaButti K."/>
            <person name="Haridas S."/>
            <person name="Pangalinan J."/>
            <person name="Salamov A.A."/>
            <person name="Simmons B.A."/>
            <person name="Magnuson J.K."/>
            <person name="Chen J."/>
            <person name="Drula E."/>
            <person name="Henrissat B."/>
            <person name="Wiebenga A."/>
            <person name="Lubbers R.J."/>
            <person name="Gomes A.C."/>
            <person name="Makela M.R."/>
            <person name="Stajich J."/>
            <person name="Grigoriev I.V."/>
            <person name="Mortensen U.H."/>
            <person name="De vries R.P."/>
            <person name="Baker S.E."/>
            <person name="Andersen M.R."/>
        </authorList>
    </citation>
    <scope>NUCLEOTIDE SEQUENCE [LARGE SCALE GENOMIC DNA]</scope>
    <source>
        <strain evidence="2 3">CBS 600.67</strain>
    </source>
</reference>
<feature type="compositionally biased region" description="Basic and acidic residues" evidence="1">
    <location>
        <begin position="35"/>
        <end position="54"/>
    </location>
</feature>